<dbReference type="GO" id="GO:0033014">
    <property type="term" value="P:tetrapyrrole biosynthetic process"/>
    <property type="evidence" value="ECO:0007669"/>
    <property type="project" value="InterPro"/>
</dbReference>
<organism evidence="2">
    <name type="scientific">marine sediment metagenome</name>
    <dbReference type="NCBI Taxonomy" id="412755"/>
    <lineage>
        <taxon>unclassified sequences</taxon>
        <taxon>metagenomes</taxon>
        <taxon>ecological metagenomes</taxon>
    </lineage>
</organism>
<accession>X1DFS4</accession>
<evidence type="ECO:0000259" key="1">
    <source>
        <dbReference type="Pfam" id="PF00745"/>
    </source>
</evidence>
<comment type="caution">
    <text evidence="2">The sequence shown here is derived from an EMBL/GenBank/DDBJ whole genome shotgun (WGS) entry which is preliminary data.</text>
</comment>
<proteinExistence type="predicted"/>
<name>X1DFS4_9ZZZZ</name>
<dbReference type="EMBL" id="BART01037387">
    <property type="protein sequence ID" value="GAH07155.1"/>
    <property type="molecule type" value="Genomic_DNA"/>
</dbReference>
<dbReference type="GO" id="GO:0050661">
    <property type="term" value="F:NADP binding"/>
    <property type="evidence" value="ECO:0007669"/>
    <property type="project" value="InterPro"/>
</dbReference>
<dbReference type="SUPFAM" id="SSF69075">
    <property type="entry name" value="Glutamyl tRNA-reductase dimerization domain"/>
    <property type="match status" value="1"/>
</dbReference>
<feature type="non-terminal residue" evidence="2">
    <location>
        <position position="1"/>
    </location>
</feature>
<dbReference type="Pfam" id="PF00745">
    <property type="entry name" value="GlutR_dimer"/>
    <property type="match status" value="1"/>
</dbReference>
<sequence length="85" mass="9821">ASGQYQEVIEQLRAGWNETGEVELDRLFRKLPELDENSQQEIRQAFERYAAKMLHPPMVSLRSESKAGPPHGLLEALKRLFDLKE</sequence>
<dbReference type="GO" id="GO:0008883">
    <property type="term" value="F:glutamyl-tRNA reductase activity"/>
    <property type="evidence" value="ECO:0007669"/>
    <property type="project" value="InterPro"/>
</dbReference>
<protein>
    <recommendedName>
        <fullName evidence="1">Tetrapyrrole biosynthesis glutamyl-tRNA reductase dimerisation domain-containing protein</fullName>
    </recommendedName>
</protein>
<dbReference type="AlphaFoldDB" id="X1DFS4"/>
<dbReference type="InterPro" id="IPR036453">
    <property type="entry name" value="GluRdtase_dimer_dom_sf"/>
</dbReference>
<evidence type="ECO:0000313" key="2">
    <source>
        <dbReference type="EMBL" id="GAH07155.1"/>
    </source>
</evidence>
<feature type="domain" description="Tetrapyrrole biosynthesis glutamyl-tRNA reductase dimerisation" evidence="1">
    <location>
        <begin position="4"/>
        <end position="83"/>
    </location>
</feature>
<gene>
    <name evidence="2" type="ORF">S01H4_62580</name>
</gene>
<reference evidence="2" key="1">
    <citation type="journal article" date="2014" name="Front. Microbiol.">
        <title>High frequency of phylogenetically diverse reductive dehalogenase-homologous genes in deep subseafloor sedimentary metagenomes.</title>
        <authorList>
            <person name="Kawai M."/>
            <person name="Futagami T."/>
            <person name="Toyoda A."/>
            <person name="Takaki Y."/>
            <person name="Nishi S."/>
            <person name="Hori S."/>
            <person name="Arai W."/>
            <person name="Tsubouchi T."/>
            <person name="Morono Y."/>
            <person name="Uchiyama I."/>
            <person name="Ito T."/>
            <person name="Fujiyama A."/>
            <person name="Inagaki F."/>
            <person name="Takami H."/>
        </authorList>
    </citation>
    <scope>NUCLEOTIDE SEQUENCE</scope>
    <source>
        <strain evidence="2">Expedition CK06-06</strain>
    </source>
</reference>
<dbReference type="InterPro" id="IPR015896">
    <property type="entry name" value="4pyrrol_synth_GluRdtase_dimer"/>
</dbReference>